<gene>
    <name evidence="5" type="primary">LOC102803341</name>
</gene>
<feature type="domain" description="Mediator of RNA polymerase II transcription subunit 25 von Willebrand factor type A" evidence="3">
    <location>
        <begin position="10"/>
        <end position="223"/>
    </location>
</feature>
<evidence type="ECO:0000313" key="4">
    <source>
        <dbReference type="Proteomes" id="UP000694865"/>
    </source>
</evidence>
<dbReference type="InterPro" id="IPR036465">
    <property type="entry name" value="vWFA_dom_sf"/>
</dbReference>
<sequence length="260" mass="28674">MVVADQSTSACDVVFVVEGTANLHAYFEYMKNSYILPTLEYFNGGPVVKYGDFGPKIGGNTFYSLVVYNTADCAPNQSCICTDPTTKAWKLLDSFDNIEFISGAGEKFSLISEGLGTALTLFDDMKSMRQGHSTSVQVQKHCILICNSPPYPLPSQESFHYNGLTSEQLAAMLAERGIHLSILSPRKLPELQKLYDKACGELQIVATRDYATDPRHMILLKGYQLAERTAANITDAKEVAIVKPVPAVLLLPSQQQFHNH</sequence>
<keyword evidence="4" id="KW-1185">Reference proteome</keyword>
<evidence type="ECO:0000256" key="1">
    <source>
        <dbReference type="ARBA" id="ARBA00009102"/>
    </source>
</evidence>
<dbReference type="SUPFAM" id="SSF53300">
    <property type="entry name" value="vWA-like"/>
    <property type="match status" value="1"/>
</dbReference>
<dbReference type="GeneID" id="102803341"/>
<dbReference type="RefSeq" id="XP_006817960.1">
    <property type="nucleotide sequence ID" value="XM_006817897.1"/>
</dbReference>
<evidence type="ECO:0000313" key="5">
    <source>
        <dbReference type="RefSeq" id="XP_006817960.1"/>
    </source>
</evidence>
<evidence type="ECO:0000256" key="2">
    <source>
        <dbReference type="ARBA" id="ARBA00019694"/>
    </source>
</evidence>
<dbReference type="Pfam" id="PF11265">
    <property type="entry name" value="Med25_VWA"/>
    <property type="match status" value="1"/>
</dbReference>
<accession>A0ABM0MD69</accession>
<dbReference type="InterPro" id="IPR021419">
    <property type="entry name" value="Mediator_Med25_VWA"/>
</dbReference>
<dbReference type="PANTHER" id="PTHR12433:SF11">
    <property type="entry name" value="MEDIATOR OF RNA POLYMERASE II TRANSCRIPTION SUBUNIT 25"/>
    <property type="match status" value="1"/>
</dbReference>
<evidence type="ECO:0000259" key="3">
    <source>
        <dbReference type="Pfam" id="PF11265"/>
    </source>
</evidence>
<proteinExistence type="inferred from homology"/>
<name>A0ABM0MD69_SACKO</name>
<organism evidence="4 5">
    <name type="scientific">Saccoglossus kowalevskii</name>
    <name type="common">Acorn worm</name>
    <dbReference type="NCBI Taxonomy" id="10224"/>
    <lineage>
        <taxon>Eukaryota</taxon>
        <taxon>Metazoa</taxon>
        <taxon>Hemichordata</taxon>
        <taxon>Enteropneusta</taxon>
        <taxon>Harrimaniidae</taxon>
        <taxon>Saccoglossus</taxon>
    </lineage>
</organism>
<dbReference type="PANTHER" id="PTHR12433">
    <property type="entry name" value="MEDIATOR OF RNA POLYMERASE II TRANSCRIPTION SUBUNIT 25"/>
    <property type="match status" value="1"/>
</dbReference>
<comment type="similarity">
    <text evidence="1">Belongs to the Mediator complex subunit 25 family.</text>
</comment>
<dbReference type="Proteomes" id="UP000694865">
    <property type="component" value="Unplaced"/>
</dbReference>
<reference evidence="5" key="1">
    <citation type="submission" date="2025-08" db="UniProtKB">
        <authorList>
            <consortium name="RefSeq"/>
        </authorList>
    </citation>
    <scope>IDENTIFICATION</scope>
    <source>
        <tissue evidence="5">Testes</tissue>
    </source>
</reference>
<protein>
    <recommendedName>
        <fullName evidence="2">Mediator of RNA polymerase II transcription subunit 25</fullName>
    </recommendedName>
</protein>